<sequence>MKNGLDIVSIDLGIKNFSYCKFTYKLNEKPEIYEWNKLNVLSLGDSLLNDLKSSSANDSQDGINTEVIETVKLNDIFNPINISNIVYTLVEKLIIGNDKPDVILIERQRTRTLNSKAVLEWTLRVNMLESMLYSTLMTRSRLLLSINKDKKLGVTGNQGLNVLSVFPKDLDKYWLNYKNHCVSQLLGQDDNDGNTQNLKKSKILRLSLIHGWFQKFMNNTDINNINVPFKFSNSIMKNMNEIIALNKQYEDKKKYSISNYIYQFNNIVSTKQKFEIENFLEKIDDSDSISNSNSDLKLKLKSKLKETKKGDDLCDSFLYGLSWIDYQINKQKIRKTLIDERTNLIDTLKDIEKHHLRYLN</sequence>
<dbReference type="OrthoDB" id="5552842at2759"/>
<accession>A0A1D2VDE1</accession>
<dbReference type="AlphaFoldDB" id="A0A1D2VDE1"/>
<organism evidence="2 3">
    <name type="scientific">Ascoidea rubescens DSM 1968</name>
    <dbReference type="NCBI Taxonomy" id="1344418"/>
    <lineage>
        <taxon>Eukaryota</taxon>
        <taxon>Fungi</taxon>
        <taxon>Dikarya</taxon>
        <taxon>Ascomycota</taxon>
        <taxon>Saccharomycotina</taxon>
        <taxon>Saccharomycetes</taxon>
        <taxon>Ascoideaceae</taxon>
        <taxon>Ascoidea</taxon>
    </lineage>
</organism>
<dbReference type="GO" id="GO:0005739">
    <property type="term" value="C:mitochondrion"/>
    <property type="evidence" value="ECO:0007669"/>
    <property type="project" value="TreeGrafter"/>
</dbReference>
<evidence type="ECO:0000313" key="2">
    <source>
        <dbReference type="EMBL" id="ODV59619.1"/>
    </source>
</evidence>
<dbReference type="GeneID" id="30968312"/>
<dbReference type="PANTHER" id="PTHR28072">
    <property type="entry name" value="CRUCIFORM CUTTING ENDONUCLEASE 1, MITOCHONDRIAL-RELATED"/>
    <property type="match status" value="1"/>
</dbReference>
<protein>
    <submittedName>
        <fullName evidence="2">Ribonuclease H-like protein</fullName>
    </submittedName>
</protein>
<proteinExistence type="predicted"/>
<dbReference type="InterPro" id="IPR012337">
    <property type="entry name" value="RNaseH-like_sf"/>
</dbReference>
<dbReference type="GO" id="GO:0004520">
    <property type="term" value="F:DNA endonuclease activity"/>
    <property type="evidence" value="ECO:0007669"/>
    <property type="project" value="TreeGrafter"/>
</dbReference>
<dbReference type="PANTHER" id="PTHR28072:SF1">
    <property type="entry name" value="CRUCIFORM CUTTING ENDONUCLEASE 1, MITOCHONDRIAL-RELATED"/>
    <property type="match status" value="1"/>
</dbReference>
<dbReference type="FunCoup" id="A0A1D2VDE1">
    <property type="interactions" value="23"/>
</dbReference>
<dbReference type="GO" id="GO:0000402">
    <property type="term" value="F:crossed form four-way junction DNA binding"/>
    <property type="evidence" value="ECO:0007669"/>
    <property type="project" value="TreeGrafter"/>
</dbReference>
<reference evidence="3" key="1">
    <citation type="submission" date="2016-05" db="EMBL/GenBank/DDBJ databases">
        <title>Comparative genomics of biotechnologically important yeasts.</title>
        <authorList>
            <consortium name="DOE Joint Genome Institute"/>
            <person name="Riley R."/>
            <person name="Haridas S."/>
            <person name="Wolfe K.H."/>
            <person name="Lopes M.R."/>
            <person name="Hittinger C.T."/>
            <person name="Goker M."/>
            <person name="Salamov A."/>
            <person name="Wisecaver J."/>
            <person name="Long T.M."/>
            <person name="Aerts A.L."/>
            <person name="Barry K."/>
            <person name="Choi C."/>
            <person name="Clum A."/>
            <person name="Coughlan A.Y."/>
            <person name="Deshpande S."/>
            <person name="Douglass A.P."/>
            <person name="Hanson S.J."/>
            <person name="Klenk H.-P."/>
            <person name="Labutti K."/>
            <person name="Lapidus A."/>
            <person name="Lindquist E."/>
            <person name="Lipzen A."/>
            <person name="Meier-Kolthoff J.P."/>
            <person name="Ohm R.A."/>
            <person name="Otillar R.P."/>
            <person name="Pangilinan J."/>
            <person name="Peng Y."/>
            <person name="Rokas A."/>
            <person name="Rosa C.A."/>
            <person name="Scheuner C."/>
            <person name="Sibirny A.A."/>
            <person name="Slot J.C."/>
            <person name="Stielow J.B."/>
            <person name="Sun H."/>
            <person name="Kurtzman C.P."/>
            <person name="Blackwell M."/>
            <person name="Grigoriev I.V."/>
            <person name="Jeffries T.W."/>
        </authorList>
    </citation>
    <scope>NUCLEOTIDE SEQUENCE [LARGE SCALE GENOMIC DNA]</scope>
    <source>
        <strain evidence="3">DSM 1968</strain>
    </source>
</reference>
<dbReference type="InterPro" id="IPR015242">
    <property type="entry name" value="Ydc2_cat"/>
</dbReference>
<evidence type="ECO:0000313" key="3">
    <source>
        <dbReference type="Proteomes" id="UP000095038"/>
    </source>
</evidence>
<dbReference type="EMBL" id="KV454485">
    <property type="protein sequence ID" value="ODV59619.1"/>
    <property type="molecule type" value="Genomic_DNA"/>
</dbReference>
<evidence type="ECO:0000259" key="1">
    <source>
        <dbReference type="Pfam" id="PF09159"/>
    </source>
</evidence>
<dbReference type="InterPro" id="IPR039197">
    <property type="entry name" value="Mrs1/Cce1"/>
</dbReference>
<name>A0A1D2VDE1_9ASCO</name>
<gene>
    <name evidence="2" type="ORF">ASCRUDRAFT_81910</name>
</gene>
<dbReference type="Proteomes" id="UP000095038">
    <property type="component" value="Unassembled WGS sequence"/>
</dbReference>
<keyword evidence="3" id="KW-1185">Reference proteome</keyword>
<dbReference type="InterPro" id="IPR036397">
    <property type="entry name" value="RNaseH_sf"/>
</dbReference>
<dbReference type="GO" id="GO:0000403">
    <property type="term" value="F:Y-form DNA binding"/>
    <property type="evidence" value="ECO:0007669"/>
    <property type="project" value="TreeGrafter"/>
</dbReference>
<dbReference type="SUPFAM" id="SSF53098">
    <property type="entry name" value="Ribonuclease H-like"/>
    <property type="match status" value="1"/>
</dbReference>
<feature type="domain" description="Mitochondrial resolvase Ydc2 catalytic" evidence="1">
    <location>
        <begin position="7"/>
        <end position="333"/>
    </location>
</feature>
<dbReference type="GO" id="GO:0070336">
    <property type="term" value="F:flap-structured DNA binding"/>
    <property type="evidence" value="ECO:0007669"/>
    <property type="project" value="TreeGrafter"/>
</dbReference>
<dbReference type="Pfam" id="PF09159">
    <property type="entry name" value="Ydc2-catalyt"/>
    <property type="match status" value="1"/>
</dbReference>
<dbReference type="RefSeq" id="XP_020045926.1">
    <property type="nucleotide sequence ID" value="XM_020194676.1"/>
</dbReference>
<dbReference type="STRING" id="1344418.A0A1D2VDE1"/>
<dbReference type="Gene3D" id="3.30.420.10">
    <property type="entry name" value="Ribonuclease H-like superfamily/Ribonuclease H"/>
    <property type="match status" value="1"/>
</dbReference>
<dbReference type="InParanoid" id="A0A1D2VDE1"/>